<keyword evidence="3" id="KW-1185">Reference proteome</keyword>
<dbReference type="AlphaFoldDB" id="A0AAD1SG60"/>
<dbReference type="Proteomes" id="UP001295444">
    <property type="component" value="Chromosome 06"/>
</dbReference>
<dbReference type="EMBL" id="OW240917">
    <property type="protein sequence ID" value="CAH2299647.1"/>
    <property type="molecule type" value="Genomic_DNA"/>
</dbReference>
<evidence type="ECO:0000256" key="1">
    <source>
        <dbReference type="SAM" id="MobiDB-lite"/>
    </source>
</evidence>
<evidence type="ECO:0000313" key="3">
    <source>
        <dbReference type="Proteomes" id="UP001295444"/>
    </source>
</evidence>
<proteinExistence type="predicted"/>
<organism evidence="2 3">
    <name type="scientific">Pelobates cultripes</name>
    <name type="common">Western spadefoot toad</name>
    <dbReference type="NCBI Taxonomy" id="61616"/>
    <lineage>
        <taxon>Eukaryota</taxon>
        <taxon>Metazoa</taxon>
        <taxon>Chordata</taxon>
        <taxon>Craniata</taxon>
        <taxon>Vertebrata</taxon>
        <taxon>Euteleostomi</taxon>
        <taxon>Amphibia</taxon>
        <taxon>Batrachia</taxon>
        <taxon>Anura</taxon>
        <taxon>Pelobatoidea</taxon>
        <taxon>Pelobatidae</taxon>
        <taxon>Pelobates</taxon>
    </lineage>
</organism>
<reference evidence="2" key="1">
    <citation type="submission" date="2022-03" db="EMBL/GenBank/DDBJ databases">
        <authorList>
            <person name="Alioto T."/>
            <person name="Alioto T."/>
            <person name="Gomez Garrido J."/>
        </authorList>
    </citation>
    <scope>NUCLEOTIDE SEQUENCE</scope>
</reference>
<feature type="region of interest" description="Disordered" evidence="1">
    <location>
        <begin position="89"/>
        <end position="110"/>
    </location>
</feature>
<gene>
    <name evidence="2" type="ORF">PECUL_23A009001</name>
</gene>
<sequence>MGPLERICFVMGAYCSPSKCGMIVQSEVWTSQDTLRDILHHSALGDAGSLSVMNRSTSSCKDDKYKVGIAVGRDLKQKMQFREQHHFSCSNATHPGHKCTPPPSNGGTRLPRRFNSLI</sequence>
<name>A0AAD1SG60_PELCU</name>
<protein>
    <submittedName>
        <fullName evidence="2">Uncharacterized protein</fullName>
    </submittedName>
</protein>
<evidence type="ECO:0000313" key="2">
    <source>
        <dbReference type="EMBL" id="CAH2299647.1"/>
    </source>
</evidence>
<accession>A0AAD1SG60</accession>